<dbReference type="Proteomes" id="UP000032232">
    <property type="component" value="Unassembled WGS sequence"/>
</dbReference>
<dbReference type="STRING" id="935700.jaqu_08600"/>
<sequence>MMAAALRALGGHWRRHPLQLLTLVIGLALATGLWTGVQAINAQARSSYAEAAVVLDRDALPRLTGELTLQDFAAARRAGWNVSPVIEARVPGTSLRLVGLDPFTSPPGSATAPLGETETLVAFLAGETVLVAPNTLSELPVGLSGTGVDGIAPGIVLADIAAAQRILETDRIDALLILPTPRDGLTPLTELIPGSARQEPAGEGGDIGRLTDSFHLNLTAFGLLAFAVGLFIVHAAIGLAFEQRRPLFRTLRALGLPSRTLTLCLALELAALTLAGGAIGIVLGYAVAAALLPGVAATLSGLYGARVDGGLTLSPLWWLSGFAMAGAGLAIAGGRSLWQLATLPVLAPAMPRAWAQARISTLRLQAITGVALLAGAAILALTATGLIAGFLLLGALLLGAALLLPPLLMRVLSLGARSATGPVTQWLWADARQQIPGLSLALMALMLALSANIGVSTMVGSFRGTFTGWLDQRLAAELYLYAEDESQAREIARFLEDRVDAVLPIVAAQANLEGAPGEIYGLLDHATYRENWPLLDQVPDVWSRLAAGEGALVNEQLARREDVWTGTHVDLGSGGRWPVLGVYSDYGNPRGQAYLGLDAFRDRFPETSATRFAVRVAPERVEAVSEQLASTFDLAPDRVVNQAEIKQFSLNVFERTFAVTGALNALTLGVAAFALWASLTTLSGMRVPQVAPLWALGLTRARIAQLDLIRAVGLALLTALLAIPVGIGLAWALLAVVNVQAFGWRLPLRVFPVDWIVLSGWALLAAAAAAALPAARLWRMPPADLVKVFAHER</sequence>
<dbReference type="PANTHER" id="PTHR30287">
    <property type="entry name" value="MEMBRANE COMPONENT OF PREDICTED ABC SUPERFAMILY METABOLITE UPTAKE TRANSPORTER"/>
    <property type="match status" value="1"/>
</dbReference>
<evidence type="ECO:0000313" key="10">
    <source>
        <dbReference type="Proteomes" id="UP000032232"/>
    </source>
</evidence>
<keyword evidence="10" id="KW-1185">Reference proteome</keyword>
<comment type="subcellular location">
    <subcellularLocation>
        <location evidence="1">Cell membrane</location>
        <topology evidence="1">Multi-pass membrane protein</topology>
    </subcellularLocation>
</comment>
<dbReference type="InterPro" id="IPR003838">
    <property type="entry name" value="ABC3_permease_C"/>
</dbReference>
<evidence type="ECO:0000256" key="6">
    <source>
        <dbReference type="SAM" id="Phobius"/>
    </source>
</evidence>
<feature type="transmembrane region" description="Helical" evidence="6">
    <location>
        <begin position="755"/>
        <end position="775"/>
    </location>
</feature>
<reference evidence="9 10" key="1">
    <citation type="submission" date="2015-02" db="EMBL/GenBank/DDBJ databases">
        <title>Genome Sequence of Jannaschia aquimarina DSM28248, a member of the Roseobacter clade.</title>
        <authorList>
            <person name="Voget S."/>
            <person name="Daniel R."/>
        </authorList>
    </citation>
    <scope>NUCLEOTIDE SEQUENCE [LARGE SCALE GENOMIC DNA]</scope>
    <source>
        <strain evidence="9 10">GSW-M26</strain>
    </source>
</reference>
<proteinExistence type="predicted"/>
<dbReference type="AlphaFoldDB" id="A0A0D1EK43"/>
<feature type="domain" description="MacB-like periplasmic core" evidence="8">
    <location>
        <begin position="440"/>
        <end position="629"/>
    </location>
</feature>
<dbReference type="PANTHER" id="PTHR30287:SF2">
    <property type="entry name" value="BLL1001 PROTEIN"/>
    <property type="match status" value="1"/>
</dbReference>
<dbReference type="InterPro" id="IPR038766">
    <property type="entry name" value="Membrane_comp_ABC_pdt"/>
</dbReference>
<accession>A0A0D1EK43</accession>
<evidence type="ECO:0000259" key="7">
    <source>
        <dbReference type="Pfam" id="PF02687"/>
    </source>
</evidence>
<feature type="domain" description="ABC3 transporter permease C-terminal" evidence="7">
    <location>
        <begin position="220"/>
        <end position="325"/>
    </location>
</feature>
<keyword evidence="4 6" id="KW-1133">Transmembrane helix</keyword>
<name>A0A0D1EK43_9RHOB</name>
<evidence type="ECO:0000256" key="4">
    <source>
        <dbReference type="ARBA" id="ARBA00022989"/>
    </source>
</evidence>
<feature type="transmembrane region" description="Helical" evidence="6">
    <location>
        <begin position="387"/>
        <end position="408"/>
    </location>
</feature>
<evidence type="ECO:0000313" key="9">
    <source>
        <dbReference type="EMBL" id="KIT17371.1"/>
    </source>
</evidence>
<feature type="transmembrane region" description="Helical" evidence="6">
    <location>
        <begin position="218"/>
        <end position="241"/>
    </location>
</feature>
<keyword evidence="2" id="KW-1003">Cell membrane</keyword>
<keyword evidence="5 6" id="KW-0472">Membrane</keyword>
<comment type="caution">
    <text evidence="9">The sequence shown here is derived from an EMBL/GenBank/DDBJ whole genome shotgun (WGS) entry which is preliminary data.</text>
</comment>
<dbReference type="PATRIC" id="fig|935700.4.peg.905"/>
<keyword evidence="3 6" id="KW-0812">Transmembrane</keyword>
<dbReference type="EMBL" id="JYFE01000019">
    <property type="protein sequence ID" value="KIT17371.1"/>
    <property type="molecule type" value="Genomic_DNA"/>
</dbReference>
<feature type="transmembrane region" description="Helical" evidence="6">
    <location>
        <begin position="708"/>
        <end position="735"/>
    </location>
</feature>
<evidence type="ECO:0000259" key="8">
    <source>
        <dbReference type="Pfam" id="PF12704"/>
    </source>
</evidence>
<feature type="domain" description="ABC3 transporter permease C-terminal" evidence="7">
    <location>
        <begin position="664"/>
        <end position="782"/>
    </location>
</feature>
<evidence type="ECO:0000256" key="2">
    <source>
        <dbReference type="ARBA" id="ARBA00022475"/>
    </source>
</evidence>
<feature type="transmembrane region" description="Helical" evidence="6">
    <location>
        <begin position="359"/>
        <end position="381"/>
    </location>
</feature>
<feature type="transmembrane region" description="Helical" evidence="6">
    <location>
        <begin position="435"/>
        <end position="455"/>
    </location>
</feature>
<feature type="transmembrane region" description="Helical" evidence="6">
    <location>
        <begin position="262"/>
        <end position="295"/>
    </location>
</feature>
<gene>
    <name evidence="9" type="ORF">jaqu_08600</name>
</gene>
<evidence type="ECO:0000256" key="5">
    <source>
        <dbReference type="ARBA" id="ARBA00023136"/>
    </source>
</evidence>
<protein>
    <submittedName>
        <fullName evidence="9">FtsX-like permease family protein</fullName>
    </submittedName>
</protein>
<dbReference type="Pfam" id="PF12704">
    <property type="entry name" value="MacB_PCD"/>
    <property type="match status" value="1"/>
</dbReference>
<evidence type="ECO:0000256" key="1">
    <source>
        <dbReference type="ARBA" id="ARBA00004651"/>
    </source>
</evidence>
<organism evidence="9 10">
    <name type="scientific">Jannaschia aquimarina</name>
    <dbReference type="NCBI Taxonomy" id="935700"/>
    <lineage>
        <taxon>Bacteria</taxon>
        <taxon>Pseudomonadati</taxon>
        <taxon>Pseudomonadota</taxon>
        <taxon>Alphaproteobacteria</taxon>
        <taxon>Rhodobacterales</taxon>
        <taxon>Roseobacteraceae</taxon>
        <taxon>Jannaschia</taxon>
    </lineage>
</organism>
<dbReference type="GO" id="GO:0005886">
    <property type="term" value="C:plasma membrane"/>
    <property type="evidence" value="ECO:0007669"/>
    <property type="project" value="UniProtKB-SubCell"/>
</dbReference>
<evidence type="ECO:0000256" key="3">
    <source>
        <dbReference type="ARBA" id="ARBA00022692"/>
    </source>
</evidence>
<feature type="transmembrane region" description="Helical" evidence="6">
    <location>
        <begin position="315"/>
        <end position="338"/>
    </location>
</feature>
<dbReference type="InterPro" id="IPR025857">
    <property type="entry name" value="MacB_PCD"/>
</dbReference>
<dbReference type="Pfam" id="PF02687">
    <property type="entry name" value="FtsX"/>
    <property type="match status" value="2"/>
</dbReference>
<feature type="transmembrane region" description="Helical" evidence="6">
    <location>
        <begin position="657"/>
        <end position="679"/>
    </location>
</feature>